<sequence>MSSMNNVMGLSKYMLSLPQTKISLFTMVFLSFIVGSIGFSIDPTPGVSLLQDIIYGGSAGFLIFGLGSIMSGAITQPWVNSLNGRKMKMKQSMFLALFSMGIISIIYLIGCAVSTIFEINVILDSLIFGFALIFAFRTLVIWGTSNISLLNSVLIASAQPGLIISMLIVVLFVSTTVVAAIGYISVLAFLLKIIIASSILILAIYSFVVVIESPMRKNLGLGGLELLSLFISHITEGSTALEGLFEEIGEPIDTLVGVVSFKTKKGIKALFISPCVHPGPIGSIGGSNMPTILAEKFDHFTMVAHGPSTHDFNPVSTNEIVKVEDAIKSSLDDISYSDKASTFVRLGNKKAKLGAQFFGDDLLLMATFAPEGFDDIDFGVGLAMINLAKNRCSAENIILVDCHNCFKGESGRVLPGNKEVFHLMGAVEKIECLDQYGSIQVGCSHDPLVNLSRVEGIGESGVKVMVIEVNGQKMAYILLDSNNMIIGFREKIIDAVKSQGIDQVEVMTTDTHSVNTLAGGHNPVGNKKADEIINKIVESTQKAVEDLEVVQAGCKLSKIENLKTLGPTNATELVATISSIVAVSRIFAPLVFILALIFVFVWTFLLTL</sequence>
<evidence type="ECO:0000259" key="2">
    <source>
        <dbReference type="Pfam" id="PF09843"/>
    </source>
</evidence>
<evidence type="ECO:0000313" key="4">
    <source>
        <dbReference type="Proteomes" id="UP000681041"/>
    </source>
</evidence>
<feature type="transmembrane region" description="Helical" evidence="1">
    <location>
        <begin position="122"/>
        <end position="142"/>
    </location>
</feature>
<dbReference type="EMBL" id="CP058560">
    <property type="protein sequence ID" value="QUH23893.1"/>
    <property type="molecule type" value="Genomic_DNA"/>
</dbReference>
<evidence type="ECO:0000313" key="3">
    <source>
        <dbReference type="EMBL" id="QUH23893.1"/>
    </source>
</evidence>
<gene>
    <name evidence="3" type="ORF">HYG87_09070</name>
</gene>
<dbReference type="RefSeq" id="WP_211532850.1">
    <property type="nucleotide sequence ID" value="NZ_CP058560.1"/>
</dbReference>
<dbReference type="Proteomes" id="UP000681041">
    <property type="component" value="Chromosome"/>
</dbReference>
<accession>A0A8T8K9X2</accession>
<proteinExistence type="predicted"/>
<organism evidence="3 4">
    <name type="scientific">Methanobacterium alkalithermotolerans</name>
    <dbReference type="NCBI Taxonomy" id="2731220"/>
    <lineage>
        <taxon>Archaea</taxon>
        <taxon>Methanobacteriati</taxon>
        <taxon>Methanobacteriota</taxon>
        <taxon>Methanomada group</taxon>
        <taxon>Methanobacteria</taxon>
        <taxon>Methanobacteriales</taxon>
        <taxon>Methanobacteriaceae</taxon>
        <taxon>Methanobacterium</taxon>
    </lineage>
</organism>
<keyword evidence="1" id="KW-1133">Transmembrane helix</keyword>
<feature type="transmembrane region" description="Helical" evidence="1">
    <location>
        <begin position="53"/>
        <end position="74"/>
    </location>
</feature>
<name>A0A8T8K9X2_9EURY</name>
<dbReference type="AlphaFoldDB" id="A0A8T8K9X2"/>
<feature type="transmembrane region" description="Helical" evidence="1">
    <location>
        <begin position="21"/>
        <end position="41"/>
    </location>
</feature>
<reference evidence="3" key="1">
    <citation type="submission" date="2020-07" db="EMBL/GenBank/DDBJ databases">
        <title>Methanobacterium. sp. MethCan genome.</title>
        <authorList>
            <person name="Postec A."/>
            <person name="Quemeneur M."/>
        </authorList>
    </citation>
    <scope>NUCLEOTIDE SEQUENCE</scope>
    <source>
        <strain evidence="3">MethCAN</strain>
    </source>
</reference>
<keyword evidence="1" id="KW-0472">Membrane</keyword>
<dbReference type="Pfam" id="PF09843">
    <property type="entry name" value="DUF2070"/>
    <property type="match status" value="1"/>
</dbReference>
<keyword evidence="4" id="KW-1185">Reference proteome</keyword>
<feature type="domain" description="DUF2070" evidence="2">
    <location>
        <begin position="9"/>
        <end position="598"/>
    </location>
</feature>
<dbReference type="KEGG" id="meme:HYG87_09070"/>
<feature type="transmembrane region" description="Helical" evidence="1">
    <location>
        <begin position="586"/>
        <end position="605"/>
    </location>
</feature>
<feature type="transmembrane region" description="Helical" evidence="1">
    <location>
        <begin position="94"/>
        <end position="116"/>
    </location>
</feature>
<protein>
    <submittedName>
        <fullName evidence="3">DUF2070 family protein</fullName>
    </submittedName>
</protein>
<feature type="transmembrane region" description="Helical" evidence="1">
    <location>
        <begin position="162"/>
        <end position="184"/>
    </location>
</feature>
<keyword evidence="1" id="KW-0812">Transmembrane</keyword>
<evidence type="ECO:0000256" key="1">
    <source>
        <dbReference type="SAM" id="Phobius"/>
    </source>
</evidence>
<dbReference type="InterPro" id="IPR019204">
    <property type="entry name" value="DUF2070_membrane"/>
</dbReference>
<feature type="transmembrane region" description="Helical" evidence="1">
    <location>
        <begin position="190"/>
        <end position="211"/>
    </location>
</feature>
<dbReference type="GeneID" id="64820913"/>
<dbReference type="OrthoDB" id="8914at2157"/>